<dbReference type="PROSITE" id="PS50249">
    <property type="entry name" value="MPN"/>
    <property type="match status" value="1"/>
</dbReference>
<dbReference type="InterPro" id="IPR050242">
    <property type="entry name" value="JAMM_MPN+_peptidase_M67A"/>
</dbReference>
<dbReference type="EMBL" id="JAOYFB010000040">
    <property type="protein sequence ID" value="KAK4037373.1"/>
    <property type="molecule type" value="Genomic_DNA"/>
</dbReference>
<sequence>MPIKEVFVETDVYLTCLSHALSTEKEEVMGLLLGHVDQRLDLSVQAGGSYGQSFIENVIILQRSVRQADRVEISPLQLSAAAQEAEKLSIELGKPIRVLGWYHSHPHITVQPSHVDMQTQSNYQAMDPDFVGLILSVFQQENNEKFANSSLICFQAVNIDGVLRSREIVLSISPPESAAGREIKTLAKIPLILLSEEREHVDKCSSSDLVSKVQNKAVFTQAICQLLQCCEMPCVSAVLAYEQSLLNNLYRLQLVKQSFDNLTKLDVGGSVQ</sequence>
<reference evidence="2 3" key="1">
    <citation type="journal article" date="2023" name="Nucleic Acids Res.">
        <title>The hologenome of Daphnia magna reveals possible DNA methylation and microbiome-mediated evolution of the host genome.</title>
        <authorList>
            <person name="Chaturvedi A."/>
            <person name="Li X."/>
            <person name="Dhandapani V."/>
            <person name="Marshall H."/>
            <person name="Kissane S."/>
            <person name="Cuenca-Cambronero M."/>
            <person name="Asole G."/>
            <person name="Calvet F."/>
            <person name="Ruiz-Romero M."/>
            <person name="Marangio P."/>
            <person name="Guigo R."/>
            <person name="Rago D."/>
            <person name="Mirbahai L."/>
            <person name="Eastwood N."/>
            <person name="Colbourne J.K."/>
            <person name="Zhou J."/>
            <person name="Mallon E."/>
            <person name="Orsini L."/>
        </authorList>
    </citation>
    <scope>NUCLEOTIDE SEQUENCE [LARGE SCALE GENOMIC DNA]</scope>
    <source>
        <strain evidence="2">LRV0_1</strain>
    </source>
</reference>
<dbReference type="SMART" id="SM00232">
    <property type="entry name" value="JAB_MPN"/>
    <property type="match status" value="1"/>
</dbReference>
<accession>A0ABR0B6Q4</accession>
<feature type="domain" description="MPN" evidence="1">
    <location>
        <begin position="6"/>
        <end position="154"/>
    </location>
</feature>
<dbReference type="Gene3D" id="3.40.140.10">
    <property type="entry name" value="Cytidine Deaminase, domain 2"/>
    <property type="match status" value="1"/>
</dbReference>
<dbReference type="SUPFAM" id="SSF102712">
    <property type="entry name" value="JAB1/MPN domain"/>
    <property type="match status" value="1"/>
</dbReference>
<keyword evidence="3" id="KW-1185">Reference proteome</keyword>
<name>A0ABR0B6Q4_9CRUS</name>
<dbReference type="InterPro" id="IPR040749">
    <property type="entry name" value="BRCC36_C"/>
</dbReference>
<dbReference type="InterPro" id="IPR000555">
    <property type="entry name" value="JAMM/MPN+_dom"/>
</dbReference>
<dbReference type="Pfam" id="PF18110">
    <property type="entry name" value="BRCC36_C"/>
    <property type="match status" value="1"/>
</dbReference>
<comment type="caution">
    <text evidence="2">The sequence shown here is derived from an EMBL/GenBank/DDBJ whole genome shotgun (WGS) entry which is preliminary data.</text>
</comment>
<protein>
    <recommendedName>
        <fullName evidence="1">MPN domain-containing protein</fullName>
    </recommendedName>
</protein>
<evidence type="ECO:0000259" key="1">
    <source>
        <dbReference type="PROSITE" id="PS50249"/>
    </source>
</evidence>
<evidence type="ECO:0000313" key="2">
    <source>
        <dbReference type="EMBL" id="KAK4037373.1"/>
    </source>
</evidence>
<gene>
    <name evidence="2" type="ORF">OUZ56_029411</name>
</gene>
<evidence type="ECO:0000313" key="3">
    <source>
        <dbReference type="Proteomes" id="UP001234178"/>
    </source>
</evidence>
<dbReference type="InterPro" id="IPR037518">
    <property type="entry name" value="MPN"/>
</dbReference>
<dbReference type="Pfam" id="PF01398">
    <property type="entry name" value="JAB"/>
    <property type="match status" value="1"/>
</dbReference>
<organism evidence="2 3">
    <name type="scientific">Daphnia magna</name>
    <dbReference type="NCBI Taxonomy" id="35525"/>
    <lineage>
        <taxon>Eukaryota</taxon>
        <taxon>Metazoa</taxon>
        <taxon>Ecdysozoa</taxon>
        <taxon>Arthropoda</taxon>
        <taxon>Crustacea</taxon>
        <taxon>Branchiopoda</taxon>
        <taxon>Diplostraca</taxon>
        <taxon>Cladocera</taxon>
        <taxon>Anomopoda</taxon>
        <taxon>Daphniidae</taxon>
        <taxon>Daphnia</taxon>
    </lineage>
</organism>
<dbReference type="Proteomes" id="UP001234178">
    <property type="component" value="Unassembled WGS sequence"/>
</dbReference>
<proteinExistence type="predicted"/>
<dbReference type="PANTHER" id="PTHR10410">
    <property type="entry name" value="EUKARYOTIC TRANSLATION INITIATION FACTOR 3 -RELATED"/>
    <property type="match status" value="1"/>
</dbReference>